<sequence>MQFFSAPLEKSNVEYRISDVNNVATFIEVVKVVNYAPCRCFMWLVE</sequence>
<evidence type="ECO:0000313" key="1">
    <source>
        <dbReference type="EMBL" id="CDG19244.1"/>
    </source>
</evidence>
<dbReference type="Proteomes" id="UP000032721">
    <property type="component" value="Chromosome"/>
</dbReference>
<name>A0A068QWX4_9GAMM</name>
<dbReference type="STRING" id="351671.XDD1_3554"/>
<evidence type="ECO:0000313" key="2">
    <source>
        <dbReference type="Proteomes" id="UP000032721"/>
    </source>
</evidence>
<dbReference type="KEGG" id="xdo:XDD1_3554"/>
<dbReference type="HOGENOM" id="CLU_3190809_0_0_6"/>
<gene>
    <name evidence="1" type="ORF">XDD1_3554</name>
</gene>
<reference evidence="1 2" key="1">
    <citation type="submission" date="2013-07" db="EMBL/GenBank/DDBJ databases">
        <authorList>
            <person name="Genoscope - CEA"/>
        </authorList>
    </citation>
    <scope>NUCLEOTIDE SEQUENCE [LARGE SCALE GENOMIC DNA]</scope>
    <source>
        <strain evidence="2">FRM16 / DSM 17909</strain>
    </source>
</reference>
<dbReference type="AlphaFoldDB" id="A0A068QWX4"/>
<protein>
    <submittedName>
        <fullName evidence="1">Uncharacterized protein</fullName>
    </submittedName>
</protein>
<dbReference type="EMBL" id="FO704550">
    <property type="protein sequence ID" value="CDG19244.1"/>
    <property type="molecule type" value="Genomic_DNA"/>
</dbReference>
<organism evidence="1 2">
    <name type="scientific">Xenorhabdus doucetiae</name>
    <dbReference type="NCBI Taxonomy" id="351671"/>
    <lineage>
        <taxon>Bacteria</taxon>
        <taxon>Pseudomonadati</taxon>
        <taxon>Pseudomonadota</taxon>
        <taxon>Gammaproteobacteria</taxon>
        <taxon>Enterobacterales</taxon>
        <taxon>Morganellaceae</taxon>
        <taxon>Xenorhabdus</taxon>
    </lineage>
</organism>
<proteinExistence type="predicted"/>
<accession>A0A068QWX4</accession>